<dbReference type="PANTHER" id="PTHR21501:SF4">
    <property type="entry name" value="PROTEIN FAM161B"/>
    <property type="match status" value="1"/>
</dbReference>
<feature type="coiled-coil region" evidence="3">
    <location>
        <begin position="19"/>
        <end position="46"/>
    </location>
</feature>
<feature type="region of interest" description="Disordered" evidence="4">
    <location>
        <begin position="181"/>
        <end position="206"/>
    </location>
</feature>
<proteinExistence type="inferred from homology"/>
<dbReference type="InterPro" id="IPR019579">
    <property type="entry name" value="FAM161A/B"/>
</dbReference>
<evidence type="ECO:0000256" key="1">
    <source>
        <dbReference type="ARBA" id="ARBA00006663"/>
    </source>
</evidence>
<dbReference type="InterPro" id="IPR051655">
    <property type="entry name" value="FAM161"/>
</dbReference>
<evidence type="ECO:0000256" key="2">
    <source>
        <dbReference type="ARBA" id="ARBA00023054"/>
    </source>
</evidence>
<feature type="region of interest" description="Disordered" evidence="4">
    <location>
        <begin position="490"/>
        <end position="525"/>
    </location>
</feature>
<evidence type="ECO:0000256" key="3">
    <source>
        <dbReference type="SAM" id="Coils"/>
    </source>
</evidence>
<feature type="compositionally biased region" description="Basic and acidic residues" evidence="4">
    <location>
        <begin position="182"/>
        <end position="200"/>
    </location>
</feature>
<dbReference type="EMBL" id="JAHRIP010001433">
    <property type="protein sequence ID" value="MEQ2280306.1"/>
    <property type="molecule type" value="Genomic_DNA"/>
</dbReference>
<dbReference type="Pfam" id="PF10595">
    <property type="entry name" value="FAM161A_B"/>
    <property type="match status" value="1"/>
</dbReference>
<dbReference type="Proteomes" id="UP001469553">
    <property type="component" value="Unassembled WGS sequence"/>
</dbReference>
<feature type="compositionally biased region" description="Basic and acidic residues" evidence="4">
    <location>
        <begin position="514"/>
        <end position="525"/>
    </location>
</feature>
<protein>
    <recommendedName>
        <fullName evidence="7">Protein FAM161B</fullName>
    </recommendedName>
</protein>
<keyword evidence="6" id="KW-1185">Reference proteome</keyword>
<comment type="similarity">
    <text evidence="1">Belongs to the FAM161 family.</text>
</comment>
<feature type="compositionally biased region" description="Basic and acidic residues" evidence="4">
    <location>
        <begin position="490"/>
        <end position="501"/>
    </location>
</feature>
<comment type="caution">
    <text evidence="5">The sequence shown here is derived from an EMBL/GenBank/DDBJ whole genome shotgun (WGS) entry which is preliminary data.</text>
</comment>
<name>A0ABV0XFV7_9TELE</name>
<feature type="compositionally biased region" description="Acidic residues" evidence="4">
    <location>
        <begin position="502"/>
        <end position="513"/>
    </location>
</feature>
<accession>A0ABV0XFV7</accession>
<evidence type="ECO:0000313" key="6">
    <source>
        <dbReference type="Proteomes" id="UP001469553"/>
    </source>
</evidence>
<evidence type="ECO:0000313" key="5">
    <source>
        <dbReference type="EMBL" id="MEQ2280306.1"/>
    </source>
</evidence>
<gene>
    <name evidence="5" type="ORF">AMECASPLE_018418</name>
</gene>
<keyword evidence="2 3" id="KW-0175">Coiled coil</keyword>
<sequence length="525" mass="61068">MSKCDTLLEEGLQTELIFKAHLKVLRMALQQQLQETKRKQTEELDKRIHQNTLFSTDTSQKFGARRSTPASSLISDKKTSLCCKQRPNLFSLSLVPSANSKRYSVSAQQCERCASSKTTQQIKEEEAEAECKKKFSAVPVAGHVIQPIYQEMMELREKERKHGHEQRKEFLLSIQKPFSFEQRSKNKREKETAIVSEDPKNSVPIQKTSHRNMKDLREDKGQQEVCRNIQTRIILKQQNLTQAGCQKLRSADHARRKKLGFLDQEPSFKPKIIPQVPDFKKLHKALQTEALEKKQSQDVTKCQPFFLRTSALPERKSLKIPESSQVSKINNPRNSKPLAAQTLISADTLPTYITDAVRQRCAAIRKSIEMRENKNQESAEWLKNYQMRSQAMKKTVVLHAKLLDPHSSLKDVCNENRLHHREADLQRMRDYMKELRDMKARVRERPYLFEQVKQKNAKAHAEQKYRRKLQKTGIKEQFVEETGESFRFDYGSEKKIQSREENVDDGEKIEDVEEKSVKSKGEEMP</sequence>
<evidence type="ECO:0008006" key="7">
    <source>
        <dbReference type="Google" id="ProtNLM"/>
    </source>
</evidence>
<reference evidence="5 6" key="1">
    <citation type="submission" date="2021-06" db="EMBL/GenBank/DDBJ databases">
        <authorList>
            <person name="Palmer J.M."/>
        </authorList>
    </citation>
    <scope>NUCLEOTIDE SEQUENCE [LARGE SCALE GENOMIC DNA]</scope>
    <source>
        <strain evidence="5 6">AS_MEX2019</strain>
        <tissue evidence="5">Muscle</tissue>
    </source>
</reference>
<evidence type="ECO:0000256" key="4">
    <source>
        <dbReference type="SAM" id="MobiDB-lite"/>
    </source>
</evidence>
<organism evidence="5 6">
    <name type="scientific">Ameca splendens</name>
    <dbReference type="NCBI Taxonomy" id="208324"/>
    <lineage>
        <taxon>Eukaryota</taxon>
        <taxon>Metazoa</taxon>
        <taxon>Chordata</taxon>
        <taxon>Craniata</taxon>
        <taxon>Vertebrata</taxon>
        <taxon>Euteleostomi</taxon>
        <taxon>Actinopterygii</taxon>
        <taxon>Neopterygii</taxon>
        <taxon>Teleostei</taxon>
        <taxon>Neoteleostei</taxon>
        <taxon>Acanthomorphata</taxon>
        <taxon>Ovalentaria</taxon>
        <taxon>Atherinomorphae</taxon>
        <taxon>Cyprinodontiformes</taxon>
        <taxon>Goodeidae</taxon>
        <taxon>Ameca</taxon>
    </lineage>
</organism>
<dbReference type="PANTHER" id="PTHR21501">
    <property type="entry name" value="PROTEIN FAM-161"/>
    <property type="match status" value="1"/>
</dbReference>